<accession>A0A8C4QYM6</accession>
<evidence type="ECO:0000313" key="6">
    <source>
        <dbReference type="Proteomes" id="UP000694388"/>
    </source>
</evidence>
<keyword evidence="2" id="KW-0732">Signal</keyword>
<protein>
    <submittedName>
        <fullName evidence="5">Uncharacterized protein</fullName>
    </submittedName>
</protein>
<keyword evidence="6" id="KW-1185">Reference proteome</keyword>
<sequence>MVKCLQPVLNHTTTTLPHFLKWLAFMLLVLVHSDISLAFHPSICPLSISPPSIPIPPIHSSCIHQSILKPFMHPISIILSITFFPFIHTFIHSSTGMVTTNNGHISSRIQQLLNTLKRPKNLPFKEFFVDDEDTLETMVQDPNRPLPMGPPSEPVHGEPFGVVSNWPSCLEAAVCRWGTQNTKASCLTTFDMNGKVFSTLSYVSSPILKFCISLLHKHHCNSHHHFVCIVMQVALVYSNSEPTTFAVAFYACLFSGLIPVPVEVPRDAGSQQIGFLLRSCNVTVALTSELCQKGLLKTPSGETVEFKGWPKVFWVTTDSKIVAKPPKDWSPRLPDANNETAYIEYKTSKDGSVLGVEISRSAMLAHCHALSQGCRYTQGETLVNVLDFKRGAGLWHAMLTGIMNMMHIVCIPYALMKGNSIYWIQKIHSYKGKLTLSQELRWSVSSFKEQKDLALGSLRMLVVADGACPCNKGLKPEAICPCASSPEALTLSIRRYPGGSHSRTGRTSLSMFELSHGVIQRAMKDSTITNGHCCCHGAVMVCILKIEGPPKLCRVDEVGELCINSSTTGSSYYGLPSLTKQIFEVLPVNIVGAPFCEHSFVRSGLLGFMGMGGNVFVVGRVDSMLNVSGRRHGAEDIVATAMAVQPSKVLNRGRLVVFSVPLLRDERAVVVTEQMPHATEEETFQWMTHLIQAVETIHQLNLYSVMLVPADSLPRFPLGIMDVSEIRRRFIEGSLHPSAVLMCPHSSITNLPQARERRQDVGMASMMLGKIVTGKRIAAATGKLLVQSVNEAGKFRFLSEMLQWRAQTTPEHVLFTQVGSKGFLGGLTCSQLNKRAEKVAAYLIDKERLSTGDHVALLYPSGLELIVAFYGCLYAGCIPVPICAPLPQALSTILPSIKLIVEAVRILTTQTLIKMLKSKEALSTLDIKSLPPLIDTDDLPKRKLSHIYKPPTSEMLAYVDFGVSMHGVLTGLNVSLFNSSTFVSRDFGNWGLEYICYFLSIYTGHQTFLIAPVELETLPSLWLLTLSQHKTTDTFCSGYVAELCTKNLSTQISTLKTRSVNLASLRSCIVVSEERPRFSLLQSFTKIFEELGLAASAMGVTFGCQVNVAIGIEVRRAVPCCLCTHCRIRLMEKGAPHSLPIMQAGQVRLQLIIIIITLWTLWKIWVQSPCSGTGFEAVIGPNPEARKQFHGRLSVGDTQSWWARSGYLGFLHHVANAEPHDDLYVVGSIEEALDLRGMRYYPVDIEGTVVRAHKNIVECVVFEWKKLLVVVAEFSGPEAEVLDVVPLATGAVLEEHHLVAGVVVVTDPGTVPINPRGEKQRMLLRDHFLNDSLDPLAINYNM</sequence>
<dbReference type="SUPFAM" id="SSF56801">
    <property type="entry name" value="Acetyl-CoA synthetase-like"/>
    <property type="match status" value="2"/>
</dbReference>
<evidence type="ECO:0000259" key="4">
    <source>
        <dbReference type="Pfam" id="PF23024"/>
    </source>
</evidence>
<proteinExistence type="inferred from homology"/>
<dbReference type="Pfam" id="PF23024">
    <property type="entry name" value="AMP-dom_DIP2-like"/>
    <property type="match status" value="1"/>
</dbReference>
<name>A0A8C4QYM6_EPTBU</name>
<evidence type="ECO:0000256" key="1">
    <source>
        <dbReference type="ARBA" id="ARBA00007735"/>
    </source>
</evidence>
<dbReference type="InterPro" id="IPR000873">
    <property type="entry name" value="AMP-dep_synth/lig_dom"/>
</dbReference>
<dbReference type="PANTHER" id="PTHR22754:SF32">
    <property type="entry name" value="DISCO-INTERACTING PROTEIN 2"/>
    <property type="match status" value="1"/>
</dbReference>
<dbReference type="PANTHER" id="PTHR22754">
    <property type="entry name" value="DISCO-INTERACTING PROTEIN 2 DIP2 -RELATED"/>
    <property type="match status" value="1"/>
</dbReference>
<dbReference type="Gene3D" id="3.40.50.12780">
    <property type="entry name" value="N-terminal domain of ligase-like"/>
    <property type="match status" value="3"/>
</dbReference>
<reference evidence="5" key="2">
    <citation type="submission" date="2025-09" db="UniProtKB">
        <authorList>
            <consortium name="Ensembl"/>
        </authorList>
    </citation>
    <scope>IDENTIFICATION</scope>
</reference>
<dbReference type="InterPro" id="IPR042099">
    <property type="entry name" value="ANL_N_sf"/>
</dbReference>
<comment type="similarity">
    <text evidence="1">Belongs to the DIP2 family.</text>
</comment>
<feature type="chain" id="PRO_5034154351" evidence="2">
    <location>
        <begin position="39"/>
        <end position="1342"/>
    </location>
</feature>
<feature type="domain" description="AMP-binding enzyme C-terminal" evidence="4">
    <location>
        <begin position="1231"/>
        <end position="1333"/>
    </location>
</feature>
<dbReference type="Proteomes" id="UP000694388">
    <property type="component" value="Unplaced"/>
</dbReference>
<reference evidence="5" key="1">
    <citation type="submission" date="2025-08" db="UniProtKB">
        <authorList>
            <consortium name="Ensembl"/>
        </authorList>
    </citation>
    <scope>IDENTIFICATION</scope>
</reference>
<dbReference type="InterPro" id="IPR045851">
    <property type="entry name" value="AMP-bd_C_sf"/>
</dbReference>
<dbReference type="Pfam" id="PF00501">
    <property type="entry name" value="AMP-binding"/>
    <property type="match status" value="1"/>
</dbReference>
<dbReference type="Ensembl" id="ENSEBUT00000022843.1">
    <property type="protein sequence ID" value="ENSEBUP00000022267.1"/>
    <property type="gene ID" value="ENSEBUG00000013689.1"/>
</dbReference>
<dbReference type="Gene3D" id="3.30.300.30">
    <property type="match status" value="2"/>
</dbReference>
<dbReference type="GeneTree" id="ENSGT00950000182997"/>
<evidence type="ECO:0000256" key="2">
    <source>
        <dbReference type="SAM" id="SignalP"/>
    </source>
</evidence>
<evidence type="ECO:0000259" key="3">
    <source>
        <dbReference type="Pfam" id="PF00501"/>
    </source>
</evidence>
<organism evidence="5 6">
    <name type="scientific">Eptatretus burgeri</name>
    <name type="common">Inshore hagfish</name>
    <dbReference type="NCBI Taxonomy" id="7764"/>
    <lineage>
        <taxon>Eukaryota</taxon>
        <taxon>Metazoa</taxon>
        <taxon>Chordata</taxon>
        <taxon>Craniata</taxon>
        <taxon>Vertebrata</taxon>
        <taxon>Cyclostomata</taxon>
        <taxon>Myxini</taxon>
        <taxon>Myxiniformes</taxon>
        <taxon>Myxinidae</taxon>
        <taxon>Eptatretinae</taxon>
        <taxon>Eptatretus</taxon>
    </lineage>
</organism>
<feature type="domain" description="AMP-dependent synthetase/ligase" evidence="3">
    <location>
        <begin position="802"/>
        <end position="895"/>
    </location>
</feature>
<evidence type="ECO:0000313" key="5">
    <source>
        <dbReference type="Ensembl" id="ENSEBUP00000022267.1"/>
    </source>
</evidence>
<dbReference type="FunFam" id="3.30.300.30:FF:000001">
    <property type="entry name" value="DIP2 disco-interacting protein 2 homolog C"/>
    <property type="match status" value="1"/>
</dbReference>
<dbReference type="InterPro" id="IPR025110">
    <property type="entry name" value="AMP-bd_C"/>
</dbReference>
<feature type="signal peptide" evidence="2">
    <location>
        <begin position="1"/>
        <end position="38"/>
    </location>
</feature>